<dbReference type="HOGENOM" id="CLU_1313701_0_0_11"/>
<comment type="caution">
    <text evidence="1">The sequence shown here is derived from an EMBL/GenBank/DDBJ whole genome shotgun (WGS) entry which is preliminary data.</text>
</comment>
<gene>
    <name evidence="1" type="ORF">CryarDRAFT_2370</name>
</gene>
<accession>A0A011AGZ8</accession>
<name>A0A011AGZ8_9ACTN</name>
<dbReference type="AlphaFoldDB" id="A0A011AGZ8"/>
<keyword evidence="2" id="KW-1185">Reference proteome</keyword>
<dbReference type="RefSeq" id="WP_051570044.1">
    <property type="nucleotide sequence ID" value="NZ_KK073874.1"/>
</dbReference>
<dbReference type="OrthoDB" id="3384200at2"/>
<evidence type="ECO:0000313" key="1">
    <source>
        <dbReference type="EMBL" id="EXG81261.1"/>
    </source>
</evidence>
<proteinExistence type="predicted"/>
<organism evidence="1 2">
    <name type="scientific">Cryptosporangium arvum DSM 44712</name>
    <dbReference type="NCBI Taxonomy" id="927661"/>
    <lineage>
        <taxon>Bacteria</taxon>
        <taxon>Bacillati</taxon>
        <taxon>Actinomycetota</taxon>
        <taxon>Actinomycetes</taxon>
        <taxon>Cryptosporangiales</taxon>
        <taxon>Cryptosporangiaceae</taxon>
        <taxon>Cryptosporangium</taxon>
    </lineage>
</organism>
<protein>
    <submittedName>
        <fullName evidence="1">Uncharacterized protein</fullName>
    </submittedName>
</protein>
<dbReference type="EMBL" id="JFBT01000001">
    <property type="protein sequence ID" value="EXG81261.1"/>
    <property type="molecule type" value="Genomic_DNA"/>
</dbReference>
<dbReference type="Proteomes" id="UP000021053">
    <property type="component" value="Unassembled WGS sequence"/>
</dbReference>
<sequence>MSDAYTVFWPSGRCQAAEPRAEAGTSLEILFGGRHQSLPSFARAGVAAGDVLYPVTVSAKRLFVLGKMTVERLVTADVFALSDAFPQWRFLIDSCMSEAVLGCEGTPLRLDAPMAVEALRRLTYRSTRGSRTLRHLGPDGELLRTNEVQGIYRVDPTNVADLDAVLVQPPSDTRCVRSGTNKRQAKADADRLFWHEFSRPSAATRPDYG</sequence>
<reference evidence="1 2" key="1">
    <citation type="submission" date="2013-07" db="EMBL/GenBank/DDBJ databases">
        <authorList>
            <consortium name="DOE Joint Genome Institute"/>
            <person name="Eisen J."/>
            <person name="Huntemann M."/>
            <person name="Han J."/>
            <person name="Chen A."/>
            <person name="Kyrpides N."/>
            <person name="Mavromatis K."/>
            <person name="Markowitz V."/>
            <person name="Palaniappan K."/>
            <person name="Ivanova N."/>
            <person name="Schaumberg A."/>
            <person name="Pati A."/>
            <person name="Liolios K."/>
            <person name="Nordberg H.P."/>
            <person name="Cantor M.N."/>
            <person name="Hua S.X."/>
            <person name="Woyke T."/>
        </authorList>
    </citation>
    <scope>NUCLEOTIDE SEQUENCE [LARGE SCALE GENOMIC DNA]</scope>
    <source>
        <strain evidence="1 2">DSM 44712</strain>
    </source>
</reference>
<evidence type="ECO:0000313" key="2">
    <source>
        <dbReference type="Proteomes" id="UP000021053"/>
    </source>
</evidence>